<name>A0ABS5NF66_TSUPA</name>
<dbReference type="EMBL" id="JAGXOE010000044">
    <property type="protein sequence ID" value="MBS4102898.1"/>
    <property type="molecule type" value="Genomic_DNA"/>
</dbReference>
<evidence type="ECO:0000313" key="3">
    <source>
        <dbReference type="Proteomes" id="UP000676853"/>
    </source>
</evidence>
<accession>A0ABS5NF66</accession>
<dbReference type="RefSeq" id="WP_212554443.1">
    <property type="nucleotide sequence ID" value="NZ_JAGXOE010000044.1"/>
</dbReference>
<sequence>MSASSAGTSAAAARAAGAALLLHPNTVRYRIRQVEQVIGHSLDERRVYVELALHSVRAFGVSPAAHP</sequence>
<dbReference type="Proteomes" id="UP000676853">
    <property type="component" value="Unassembled WGS sequence"/>
</dbReference>
<dbReference type="InterPro" id="IPR025736">
    <property type="entry name" value="PucR_C-HTH_dom"/>
</dbReference>
<gene>
    <name evidence="2" type="ORF">KFZ73_16835</name>
</gene>
<evidence type="ECO:0000313" key="2">
    <source>
        <dbReference type="EMBL" id="MBS4102898.1"/>
    </source>
</evidence>
<reference evidence="2 3" key="1">
    <citation type="submission" date="2021-04" db="EMBL/GenBank/DDBJ databases">
        <title>Whole genome sequence analysis of a thiophenic sulfur metabolizing bacteria.</title>
        <authorList>
            <person name="Akhtar N."/>
            <person name="Akram J."/>
            <person name="Aslam A."/>
        </authorList>
    </citation>
    <scope>NUCLEOTIDE SEQUENCE [LARGE SCALE GENOMIC DNA]</scope>
    <source>
        <strain evidence="2 3">3OW</strain>
    </source>
</reference>
<dbReference type="Pfam" id="PF13556">
    <property type="entry name" value="HTH_30"/>
    <property type="match status" value="1"/>
</dbReference>
<comment type="caution">
    <text evidence="2">The sequence shown here is derived from an EMBL/GenBank/DDBJ whole genome shotgun (WGS) entry which is preliminary data.</text>
</comment>
<feature type="domain" description="PucR C-terminal helix-turn-helix" evidence="1">
    <location>
        <begin position="13"/>
        <end position="53"/>
    </location>
</feature>
<evidence type="ECO:0000259" key="1">
    <source>
        <dbReference type="Pfam" id="PF13556"/>
    </source>
</evidence>
<keyword evidence="3" id="KW-1185">Reference proteome</keyword>
<proteinExistence type="predicted"/>
<protein>
    <submittedName>
        <fullName evidence="2">Helix-turn-helix domain-containing protein</fullName>
    </submittedName>
</protein>
<organism evidence="2 3">
    <name type="scientific">Tsukamurella paurometabola</name>
    <name type="common">Corynebacterium paurometabolum</name>
    <dbReference type="NCBI Taxonomy" id="2061"/>
    <lineage>
        <taxon>Bacteria</taxon>
        <taxon>Bacillati</taxon>
        <taxon>Actinomycetota</taxon>
        <taxon>Actinomycetes</taxon>
        <taxon>Mycobacteriales</taxon>
        <taxon>Tsukamurellaceae</taxon>
        <taxon>Tsukamurella</taxon>
    </lineage>
</organism>
<dbReference type="InterPro" id="IPR042070">
    <property type="entry name" value="PucR_C-HTH_sf"/>
</dbReference>
<dbReference type="Gene3D" id="1.10.10.2840">
    <property type="entry name" value="PucR C-terminal helix-turn-helix domain"/>
    <property type="match status" value="1"/>
</dbReference>